<sequence>MLYAVIPAGGSGTRLWPLSRADHPKFLLTLAGSPRSLLQETVARLRPLVPVARTLIVTGQPHVAAVAGQLPDVPSANLLAEPSPKDSGGAIGLAAAVIARRDPAAIMGSFAADHVVRDSARFTATVQEAVRGAEAGWLMTVGMRPTRPETGFGYVQHDSPAEAGPIRPVRQFKEKPDHETAVEFLRSGDYLWNASMFIWRVDVFLAALARHQPELHELLLQIAADWDTPRRAETLHRLWPRLPRIAVEYAVMEEAAAEGLVATVPGDFGWSDVGDFRNLTELMPADDDGNVVLADPLAEPAGASPPALLLDSQDTVVVPRGGRLVSVLGLKDVIVVDTPDALLVCARDRAQEVKRFVDQLKERGDTARQ</sequence>
<dbReference type="InterPro" id="IPR054566">
    <property type="entry name" value="ManC/GMP-like_b-helix"/>
</dbReference>
<dbReference type="CDD" id="cd02509">
    <property type="entry name" value="GDP-M1P_Guanylyltransferase"/>
    <property type="match status" value="1"/>
</dbReference>
<name>A0A895Y9C1_9ACTN</name>
<proteinExistence type="predicted"/>
<feature type="domain" description="MannoseP isomerase/GMP-like beta-helix" evidence="2">
    <location>
        <begin position="309"/>
        <end position="360"/>
    </location>
</feature>
<reference evidence="3" key="1">
    <citation type="submission" date="2021-02" db="EMBL/GenBank/DDBJ databases">
        <title>Natrosporangium hydrolyticum gen. nov., sp. nov, a haloalkaliphilic actinobacterium from a soda solonchak soil.</title>
        <authorList>
            <person name="Sorokin D.Y."/>
            <person name="Khijniak T.V."/>
            <person name="Zakharycheva A.P."/>
            <person name="Boueva O.V."/>
            <person name="Ariskina E.V."/>
            <person name="Hahnke R.L."/>
            <person name="Bunk B."/>
            <person name="Sproer C."/>
            <person name="Schumann P."/>
            <person name="Evtushenko L.I."/>
            <person name="Kublanov I.V."/>
        </authorList>
    </citation>
    <scope>NUCLEOTIDE SEQUENCE</scope>
    <source>
        <strain evidence="3">DSM 106523</strain>
    </source>
</reference>
<dbReference type="Pfam" id="PF00483">
    <property type="entry name" value="NTP_transferase"/>
    <property type="match status" value="1"/>
</dbReference>
<dbReference type="SUPFAM" id="SSF159283">
    <property type="entry name" value="Guanosine diphospho-D-mannose pyrophosphorylase/mannose-6-phosphate isomerase linker domain"/>
    <property type="match status" value="1"/>
</dbReference>
<dbReference type="KEGG" id="nhy:JQS43_20540"/>
<evidence type="ECO:0000259" key="2">
    <source>
        <dbReference type="Pfam" id="PF22640"/>
    </source>
</evidence>
<dbReference type="AlphaFoldDB" id="A0A895Y9C1"/>
<dbReference type="InterPro" id="IPR051161">
    <property type="entry name" value="Mannose-6P_isomerase_type2"/>
</dbReference>
<evidence type="ECO:0000313" key="4">
    <source>
        <dbReference type="Proteomes" id="UP000662857"/>
    </source>
</evidence>
<keyword evidence="3" id="KW-0808">Transferase</keyword>
<keyword evidence="4" id="KW-1185">Reference proteome</keyword>
<dbReference type="GO" id="GO:0009298">
    <property type="term" value="P:GDP-mannose biosynthetic process"/>
    <property type="evidence" value="ECO:0007669"/>
    <property type="project" value="TreeGrafter"/>
</dbReference>
<dbReference type="Gene3D" id="3.90.550.10">
    <property type="entry name" value="Spore Coat Polysaccharide Biosynthesis Protein SpsA, Chain A"/>
    <property type="match status" value="1"/>
</dbReference>
<dbReference type="PANTHER" id="PTHR46390:SF1">
    <property type="entry name" value="MANNOSE-1-PHOSPHATE GUANYLYLTRANSFERASE"/>
    <property type="match status" value="1"/>
</dbReference>
<dbReference type="InterPro" id="IPR029044">
    <property type="entry name" value="Nucleotide-diphossugar_trans"/>
</dbReference>
<protein>
    <submittedName>
        <fullName evidence="3">Mannose-1-phosphate guanylyltransferase</fullName>
    </submittedName>
</protein>
<dbReference type="SUPFAM" id="SSF53448">
    <property type="entry name" value="Nucleotide-diphospho-sugar transferases"/>
    <property type="match status" value="1"/>
</dbReference>
<accession>A0A895Y9C1</accession>
<evidence type="ECO:0000259" key="1">
    <source>
        <dbReference type="Pfam" id="PF00483"/>
    </source>
</evidence>
<dbReference type="Pfam" id="PF22640">
    <property type="entry name" value="ManC_GMP_beta-helix"/>
    <property type="match status" value="1"/>
</dbReference>
<organism evidence="3 4">
    <name type="scientific">Natronosporangium hydrolyticum</name>
    <dbReference type="NCBI Taxonomy" id="2811111"/>
    <lineage>
        <taxon>Bacteria</taxon>
        <taxon>Bacillati</taxon>
        <taxon>Actinomycetota</taxon>
        <taxon>Actinomycetes</taxon>
        <taxon>Micromonosporales</taxon>
        <taxon>Micromonosporaceae</taxon>
        <taxon>Natronosporangium</taxon>
    </lineage>
</organism>
<gene>
    <name evidence="3" type="ORF">JQS43_20540</name>
</gene>
<evidence type="ECO:0000313" key="3">
    <source>
        <dbReference type="EMBL" id="QSB13911.1"/>
    </source>
</evidence>
<dbReference type="PANTHER" id="PTHR46390">
    <property type="entry name" value="MANNOSE-1-PHOSPHATE GUANYLYLTRANSFERASE"/>
    <property type="match status" value="1"/>
</dbReference>
<dbReference type="Proteomes" id="UP000662857">
    <property type="component" value="Chromosome"/>
</dbReference>
<feature type="domain" description="Nucleotidyl transferase" evidence="1">
    <location>
        <begin position="4"/>
        <end position="286"/>
    </location>
</feature>
<dbReference type="RefSeq" id="WP_239676024.1">
    <property type="nucleotide sequence ID" value="NZ_CP070499.1"/>
</dbReference>
<dbReference type="InterPro" id="IPR005835">
    <property type="entry name" value="NTP_transferase_dom"/>
</dbReference>
<dbReference type="GO" id="GO:0004475">
    <property type="term" value="F:mannose-1-phosphate guanylyltransferase (GTP) activity"/>
    <property type="evidence" value="ECO:0007669"/>
    <property type="project" value="InterPro"/>
</dbReference>
<keyword evidence="3" id="KW-0548">Nucleotidyltransferase</keyword>
<dbReference type="InterPro" id="IPR049577">
    <property type="entry name" value="GMPP_N"/>
</dbReference>
<dbReference type="EMBL" id="CP070499">
    <property type="protein sequence ID" value="QSB13911.1"/>
    <property type="molecule type" value="Genomic_DNA"/>
</dbReference>